<dbReference type="AlphaFoldDB" id="A0A1H0GLW2"/>
<dbReference type="PANTHER" id="PTHR21366:SF22">
    <property type="entry name" value="VOC DOMAIN-CONTAINING PROTEIN"/>
    <property type="match status" value="1"/>
</dbReference>
<dbReference type="InterPro" id="IPR037523">
    <property type="entry name" value="VOC_core"/>
</dbReference>
<dbReference type="EMBL" id="FNID01000052">
    <property type="protein sequence ID" value="SDO07874.1"/>
    <property type="molecule type" value="Genomic_DNA"/>
</dbReference>
<dbReference type="InterPro" id="IPR025870">
    <property type="entry name" value="Glyoxalase-like_dom"/>
</dbReference>
<reference evidence="2 3" key="1">
    <citation type="submission" date="2016-10" db="EMBL/GenBank/DDBJ databases">
        <authorList>
            <person name="de Groot N.N."/>
        </authorList>
    </citation>
    <scope>NUCLEOTIDE SEQUENCE [LARGE SCALE GENOMIC DNA]</scope>
    <source>
        <strain evidence="2 3">CGMCC 1.5012</strain>
    </source>
</reference>
<dbReference type="Gene3D" id="3.10.180.10">
    <property type="entry name" value="2,3-Dihydroxybiphenyl 1,2-Dioxygenase, domain 1"/>
    <property type="match status" value="1"/>
</dbReference>
<dbReference type="Pfam" id="PF12681">
    <property type="entry name" value="Glyoxalase_2"/>
    <property type="match status" value="1"/>
</dbReference>
<gene>
    <name evidence="2" type="ORF">SAMN05192585_15211</name>
</gene>
<protein>
    <submittedName>
        <fullName evidence="2">Glyoxalase-like domain-containing protein</fullName>
    </submittedName>
</protein>
<proteinExistence type="predicted"/>
<accession>A0A1H0GLW2</accession>
<feature type="domain" description="VOC" evidence="1">
    <location>
        <begin position="3"/>
        <end position="126"/>
    </location>
</feature>
<dbReference type="InterPro" id="IPR050383">
    <property type="entry name" value="GlyoxalaseI/FosfomycinResist"/>
</dbReference>
<dbReference type="Proteomes" id="UP000199182">
    <property type="component" value="Unassembled WGS sequence"/>
</dbReference>
<organism evidence="2 3">
    <name type="scientific">Acetanaerobacterium elongatum</name>
    <dbReference type="NCBI Taxonomy" id="258515"/>
    <lineage>
        <taxon>Bacteria</taxon>
        <taxon>Bacillati</taxon>
        <taxon>Bacillota</taxon>
        <taxon>Clostridia</taxon>
        <taxon>Eubacteriales</taxon>
        <taxon>Oscillospiraceae</taxon>
        <taxon>Acetanaerobacterium</taxon>
    </lineage>
</organism>
<evidence type="ECO:0000313" key="3">
    <source>
        <dbReference type="Proteomes" id="UP000199182"/>
    </source>
</evidence>
<name>A0A1H0GLW2_9FIRM</name>
<dbReference type="STRING" id="258515.SAMN05192585_15211"/>
<sequence>MIKFAHTIVLVKDIEVSKRFYRDLLGQEIEKDCGAFVLFKSLFALHEAKPLCRTIYGTNEFDAAAGTEQGSRNLLIYFETKDPDACCQRLAEAGVEIIHGVKKQEWGQRVFRFYDPDRHMVEIGEAMDLRFD</sequence>
<evidence type="ECO:0000259" key="1">
    <source>
        <dbReference type="PROSITE" id="PS51819"/>
    </source>
</evidence>
<keyword evidence="3" id="KW-1185">Reference proteome</keyword>
<dbReference type="RefSeq" id="WP_205408716.1">
    <property type="nucleotide sequence ID" value="NZ_FNID01000052.1"/>
</dbReference>
<dbReference type="SUPFAM" id="SSF54593">
    <property type="entry name" value="Glyoxalase/Bleomycin resistance protein/Dihydroxybiphenyl dioxygenase"/>
    <property type="match status" value="1"/>
</dbReference>
<dbReference type="PROSITE" id="PS51819">
    <property type="entry name" value="VOC"/>
    <property type="match status" value="1"/>
</dbReference>
<dbReference type="InterPro" id="IPR029068">
    <property type="entry name" value="Glyas_Bleomycin-R_OHBP_Dase"/>
</dbReference>
<dbReference type="PANTHER" id="PTHR21366">
    <property type="entry name" value="GLYOXALASE FAMILY PROTEIN"/>
    <property type="match status" value="1"/>
</dbReference>
<evidence type="ECO:0000313" key="2">
    <source>
        <dbReference type="EMBL" id="SDO07874.1"/>
    </source>
</evidence>